<dbReference type="PANTHER" id="PTHR38480">
    <property type="entry name" value="SLR0254 PROTEIN"/>
    <property type="match status" value="1"/>
</dbReference>
<keyword evidence="3 5" id="KW-1133">Transmembrane helix</keyword>
<keyword evidence="8" id="KW-1185">Reference proteome</keyword>
<comment type="caution">
    <text evidence="7">The sequence shown here is derived from an EMBL/GenBank/DDBJ whole genome shotgun (WGS) entry which is preliminary data.</text>
</comment>
<feature type="transmembrane region" description="Helical" evidence="5">
    <location>
        <begin position="70"/>
        <end position="91"/>
    </location>
</feature>
<dbReference type="Pfam" id="PF06271">
    <property type="entry name" value="RDD"/>
    <property type="match status" value="1"/>
</dbReference>
<comment type="subcellular location">
    <subcellularLocation>
        <location evidence="1">Membrane</location>
        <topology evidence="1">Multi-pass membrane protein</topology>
    </subcellularLocation>
</comment>
<proteinExistence type="predicted"/>
<evidence type="ECO:0000256" key="3">
    <source>
        <dbReference type="ARBA" id="ARBA00022989"/>
    </source>
</evidence>
<dbReference type="Proteomes" id="UP001139485">
    <property type="component" value="Unassembled WGS sequence"/>
</dbReference>
<reference evidence="7" key="1">
    <citation type="submission" date="2022-05" db="EMBL/GenBank/DDBJ databases">
        <authorList>
            <person name="Tuo L."/>
        </authorList>
    </citation>
    <scope>NUCLEOTIDE SEQUENCE</scope>
    <source>
        <strain evidence="7">BSK12Z-4</strain>
    </source>
</reference>
<dbReference type="InterPro" id="IPR010432">
    <property type="entry name" value="RDD"/>
</dbReference>
<feature type="transmembrane region" description="Helical" evidence="5">
    <location>
        <begin position="123"/>
        <end position="148"/>
    </location>
</feature>
<protein>
    <submittedName>
        <fullName evidence="7">RDD family protein</fullName>
    </submittedName>
</protein>
<evidence type="ECO:0000313" key="7">
    <source>
        <dbReference type="EMBL" id="MCM0619890.1"/>
    </source>
</evidence>
<evidence type="ECO:0000256" key="1">
    <source>
        <dbReference type="ARBA" id="ARBA00004141"/>
    </source>
</evidence>
<dbReference type="GO" id="GO:0016020">
    <property type="term" value="C:membrane"/>
    <property type="evidence" value="ECO:0007669"/>
    <property type="project" value="UniProtKB-SubCell"/>
</dbReference>
<evidence type="ECO:0000256" key="4">
    <source>
        <dbReference type="ARBA" id="ARBA00023136"/>
    </source>
</evidence>
<evidence type="ECO:0000313" key="8">
    <source>
        <dbReference type="Proteomes" id="UP001139485"/>
    </source>
</evidence>
<gene>
    <name evidence="7" type="ORF">M8330_06230</name>
</gene>
<sequence>MTPSAAPPPPPEHATVTDDDVVVGEGVALDLPAAGVGLRLLSGFLDVAATGLVLVGAVLLATVATADVDLALQTAATILATVASLLVWPVLWETGSGGRSPGRFALGLRVVRDDGGPITAQHAFVRALLGVVEIWLTSGALALLTVLLHPRGKRLGDLAAGTYVVRTRVPLRWRGGPGLPPALAGWATTADVGPLPVGLGVAVREVLTRSRDLDPTSFDRVTAALAAQVAPHVSPAPPPGTRPADFLAGVLAVRRERDRARLARDADLRRRLVGR</sequence>
<evidence type="ECO:0000256" key="5">
    <source>
        <dbReference type="SAM" id="Phobius"/>
    </source>
</evidence>
<dbReference type="RefSeq" id="WP_250826624.1">
    <property type="nucleotide sequence ID" value="NZ_JAMOIL010000006.1"/>
</dbReference>
<feature type="domain" description="RDD" evidence="6">
    <location>
        <begin position="34"/>
        <end position="161"/>
    </location>
</feature>
<dbReference type="PANTHER" id="PTHR38480:SF1">
    <property type="entry name" value="SLR0254 PROTEIN"/>
    <property type="match status" value="1"/>
</dbReference>
<dbReference type="EMBL" id="JAMOIL010000006">
    <property type="protein sequence ID" value="MCM0619890.1"/>
    <property type="molecule type" value="Genomic_DNA"/>
</dbReference>
<evidence type="ECO:0000256" key="2">
    <source>
        <dbReference type="ARBA" id="ARBA00022692"/>
    </source>
</evidence>
<organism evidence="7 8">
    <name type="scientific">Nocardioides bruguierae</name>
    <dbReference type="NCBI Taxonomy" id="2945102"/>
    <lineage>
        <taxon>Bacteria</taxon>
        <taxon>Bacillati</taxon>
        <taxon>Actinomycetota</taxon>
        <taxon>Actinomycetes</taxon>
        <taxon>Propionibacteriales</taxon>
        <taxon>Nocardioidaceae</taxon>
        <taxon>Nocardioides</taxon>
    </lineage>
</organism>
<accession>A0A9X2D606</accession>
<keyword evidence="2 5" id="KW-0812">Transmembrane</keyword>
<feature type="transmembrane region" description="Helical" evidence="5">
    <location>
        <begin position="40"/>
        <end position="63"/>
    </location>
</feature>
<keyword evidence="4 5" id="KW-0472">Membrane</keyword>
<evidence type="ECO:0000259" key="6">
    <source>
        <dbReference type="Pfam" id="PF06271"/>
    </source>
</evidence>
<dbReference type="AlphaFoldDB" id="A0A9X2D606"/>
<name>A0A9X2D606_9ACTN</name>